<dbReference type="Proteomes" id="UP000799437">
    <property type="component" value="Unassembled WGS sequence"/>
</dbReference>
<feature type="transmembrane region" description="Helical" evidence="6">
    <location>
        <begin position="40"/>
        <end position="59"/>
    </location>
</feature>
<evidence type="ECO:0000256" key="2">
    <source>
        <dbReference type="ARBA" id="ARBA00022692"/>
    </source>
</evidence>
<evidence type="ECO:0000256" key="5">
    <source>
        <dbReference type="SAM" id="MobiDB-lite"/>
    </source>
</evidence>
<dbReference type="InterPro" id="IPR011701">
    <property type="entry name" value="MFS"/>
</dbReference>
<keyword evidence="3 6" id="KW-1133">Transmembrane helix</keyword>
<dbReference type="PANTHER" id="PTHR23507:SF40">
    <property type="entry name" value="TETRACYCLINE-EFFLUX TRANSPORTER"/>
    <property type="match status" value="1"/>
</dbReference>
<feature type="transmembrane region" description="Helical" evidence="6">
    <location>
        <begin position="112"/>
        <end position="128"/>
    </location>
</feature>
<evidence type="ECO:0000313" key="8">
    <source>
        <dbReference type="Proteomes" id="UP000799437"/>
    </source>
</evidence>
<feature type="transmembrane region" description="Helical" evidence="6">
    <location>
        <begin position="322"/>
        <end position="340"/>
    </location>
</feature>
<feature type="transmembrane region" description="Helical" evidence="6">
    <location>
        <begin position="140"/>
        <end position="161"/>
    </location>
</feature>
<evidence type="ECO:0000313" key="7">
    <source>
        <dbReference type="EMBL" id="KAF2758129.1"/>
    </source>
</evidence>
<dbReference type="PANTHER" id="PTHR23507">
    <property type="entry name" value="ZGC:174356"/>
    <property type="match status" value="1"/>
</dbReference>
<dbReference type="InterPro" id="IPR036259">
    <property type="entry name" value="MFS_trans_sf"/>
</dbReference>
<proteinExistence type="predicted"/>
<dbReference type="OrthoDB" id="3026777at2759"/>
<feature type="transmembrane region" description="Helical" evidence="6">
    <location>
        <begin position="236"/>
        <end position="254"/>
    </location>
</feature>
<feature type="transmembrane region" description="Helical" evidence="6">
    <location>
        <begin position="575"/>
        <end position="595"/>
    </location>
</feature>
<keyword evidence="2 6" id="KW-0812">Transmembrane</keyword>
<feature type="compositionally biased region" description="Acidic residues" evidence="5">
    <location>
        <begin position="519"/>
        <end position="535"/>
    </location>
</feature>
<organism evidence="7 8">
    <name type="scientific">Pseudovirgaria hyperparasitica</name>
    <dbReference type="NCBI Taxonomy" id="470096"/>
    <lineage>
        <taxon>Eukaryota</taxon>
        <taxon>Fungi</taxon>
        <taxon>Dikarya</taxon>
        <taxon>Ascomycota</taxon>
        <taxon>Pezizomycotina</taxon>
        <taxon>Dothideomycetes</taxon>
        <taxon>Dothideomycetes incertae sedis</taxon>
        <taxon>Acrospermales</taxon>
        <taxon>Acrospermaceae</taxon>
        <taxon>Pseudovirgaria</taxon>
    </lineage>
</organism>
<protein>
    <submittedName>
        <fullName evidence="7">MFS general substrate transporter</fullName>
    </submittedName>
</protein>
<reference evidence="7" key="1">
    <citation type="journal article" date="2020" name="Stud. Mycol.">
        <title>101 Dothideomycetes genomes: a test case for predicting lifestyles and emergence of pathogens.</title>
        <authorList>
            <person name="Haridas S."/>
            <person name="Albert R."/>
            <person name="Binder M."/>
            <person name="Bloem J."/>
            <person name="Labutti K."/>
            <person name="Salamov A."/>
            <person name="Andreopoulos B."/>
            <person name="Baker S."/>
            <person name="Barry K."/>
            <person name="Bills G."/>
            <person name="Bluhm B."/>
            <person name="Cannon C."/>
            <person name="Castanera R."/>
            <person name="Culley D."/>
            <person name="Daum C."/>
            <person name="Ezra D."/>
            <person name="Gonzalez J."/>
            <person name="Henrissat B."/>
            <person name="Kuo A."/>
            <person name="Liang C."/>
            <person name="Lipzen A."/>
            <person name="Lutzoni F."/>
            <person name="Magnuson J."/>
            <person name="Mondo S."/>
            <person name="Nolan M."/>
            <person name="Ohm R."/>
            <person name="Pangilinan J."/>
            <person name="Park H.-J."/>
            <person name="Ramirez L."/>
            <person name="Alfaro M."/>
            <person name="Sun H."/>
            <person name="Tritt A."/>
            <person name="Yoshinaga Y."/>
            <person name="Zwiers L.-H."/>
            <person name="Turgeon B."/>
            <person name="Goodwin S."/>
            <person name="Spatafora J."/>
            <person name="Crous P."/>
            <person name="Grigoriev I."/>
        </authorList>
    </citation>
    <scope>NUCLEOTIDE SEQUENCE</scope>
    <source>
        <strain evidence="7">CBS 121739</strain>
    </source>
</reference>
<sequence length="600" mass="65105">MYRPVAHSEQDDSAIELLDIDDPRHAGPAKAAPTRRIASTNYLVVFFLINSLAFGLTAVPRINLFVSLVCKHVLTRDASADPSSVVLGGFNQQCQIDAVSSRVAVVMSTGEVVAGVCSALVTGFLGRLSDRVGRLVVLKYIYGMRVVTEVVMVGVVLGDGWVDWRWIYMAFLVDGLGGTVAAAMGISSAYVSDCNPPERRNMLIGRMHGSMFIGISIGPLLSSLIILRSASTSPLLVFYICSAMRLLAIFYLSFIPESIHHAPEPLLAGIRNTIALDNPRFSTLSSGRDALLTRIKRLSPRAWLDDLIPPSPTLPPFFRRNFILLCIINIIVYGAAIAPADVSILYPQHVYAWADLETNYFMATINCFRAFVSLLGLPLLIWLFRRWYPPHTPHTQQHTPQQQQQQHPTPPTPLDTSLLRLALALDTLGTLALALAPTSLTYTLSYTFASFGGIGLSTTEAALSAHVSCVERDAERYHHHHHYHHSHHHHSPIGDGENGEGGGEQRGVDEYEEGGGGVDDADHEEEEEEEEEEEQEGARYGALMGGLGVAQGAMRILAPAVAGGVYAVSVGWMPGLVFVGVGVCLGVGLGGTLWLRVGGR</sequence>
<feature type="transmembrane region" description="Helical" evidence="6">
    <location>
        <begin position="552"/>
        <end position="569"/>
    </location>
</feature>
<evidence type="ECO:0000256" key="1">
    <source>
        <dbReference type="ARBA" id="ARBA00004141"/>
    </source>
</evidence>
<dbReference type="SUPFAM" id="SSF103473">
    <property type="entry name" value="MFS general substrate transporter"/>
    <property type="match status" value="1"/>
</dbReference>
<dbReference type="GO" id="GO:0016020">
    <property type="term" value="C:membrane"/>
    <property type="evidence" value="ECO:0007669"/>
    <property type="project" value="UniProtKB-SubCell"/>
</dbReference>
<gene>
    <name evidence="7" type="ORF">EJ05DRAFT_538365</name>
</gene>
<dbReference type="Pfam" id="PF07690">
    <property type="entry name" value="MFS_1"/>
    <property type="match status" value="1"/>
</dbReference>
<dbReference type="EMBL" id="ML996572">
    <property type="protein sequence ID" value="KAF2758129.1"/>
    <property type="molecule type" value="Genomic_DNA"/>
</dbReference>
<feature type="compositionally biased region" description="Low complexity" evidence="5">
    <location>
        <begin position="393"/>
        <end position="407"/>
    </location>
</feature>
<keyword evidence="8" id="KW-1185">Reference proteome</keyword>
<evidence type="ECO:0000256" key="6">
    <source>
        <dbReference type="SAM" id="Phobius"/>
    </source>
</evidence>
<keyword evidence="4 6" id="KW-0472">Membrane</keyword>
<evidence type="ECO:0000256" key="4">
    <source>
        <dbReference type="ARBA" id="ARBA00023136"/>
    </source>
</evidence>
<feature type="region of interest" description="Disordered" evidence="5">
    <location>
        <begin position="479"/>
        <end position="538"/>
    </location>
</feature>
<name>A0A6A6W7E3_9PEZI</name>
<dbReference type="GeneID" id="54490503"/>
<dbReference type="AlphaFoldDB" id="A0A6A6W7E3"/>
<dbReference type="Gene3D" id="1.20.1250.20">
    <property type="entry name" value="MFS general substrate transporter like domains"/>
    <property type="match status" value="1"/>
</dbReference>
<feature type="transmembrane region" description="Helical" evidence="6">
    <location>
        <begin position="360"/>
        <end position="384"/>
    </location>
</feature>
<feature type="region of interest" description="Disordered" evidence="5">
    <location>
        <begin position="393"/>
        <end position="413"/>
    </location>
</feature>
<feature type="compositionally biased region" description="Basic residues" evidence="5">
    <location>
        <begin position="479"/>
        <end position="491"/>
    </location>
</feature>
<dbReference type="RefSeq" id="XP_033600580.1">
    <property type="nucleotide sequence ID" value="XM_033749449.1"/>
</dbReference>
<feature type="transmembrane region" description="Helical" evidence="6">
    <location>
        <begin position="167"/>
        <end position="191"/>
    </location>
</feature>
<feature type="transmembrane region" description="Helical" evidence="6">
    <location>
        <begin position="211"/>
        <end position="230"/>
    </location>
</feature>
<dbReference type="GO" id="GO:0022857">
    <property type="term" value="F:transmembrane transporter activity"/>
    <property type="evidence" value="ECO:0007669"/>
    <property type="project" value="InterPro"/>
</dbReference>
<accession>A0A6A6W7E3</accession>
<comment type="subcellular location">
    <subcellularLocation>
        <location evidence="1">Membrane</location>
        <topology evidence="1">Multi-pass membrane protein</topology>
    </subcellularLocation>
</comment>
<evidence type="ECO:0000256" key="3">
    <source>
        <dbReference type="ARBA" id="ARBA00022989"/>
    </source>
</evidence>